<evidence type="ECO:0000313" key="2">
    <source>
        <dbReference type="Proteomes" id="UP000756921"/>
    </source>
</evidence>
<comment type="caution">
    <text evidence="1">The sequence shown here is derived from an EMBL/GenBank/DDBJ whole genome shotgun (WGS) entry which is preliminary data.</text>
</comment>
<protein>
    <submittedName>
        <fullName evidence="1">Uncharacterized protein</fullName>
    </submittedName>
</protein>
<name>A0A9P6GGF2_9PLEO</name>
<dbReference type="AlphaFoldDB" id="A0A9P6GGF2"/>
<gene>
    <name evidence="1" type="ORF">PMIN01_06677</name>
</gene>
<sequence length="96" mass="10638">MSAAQLDPAFHQEDSRARCGQMQGFRDLASYLDEGCLNGALDGRTNRTEGRIMYVVYETAIADGRSEHSTYATSVPHDKQYFDYGTISYDGSSKAL</sequence>
<accession>A0A9P6GGF2</accession>
<reference evidence="1" key="1">
    <citation type="journal article" date="2020" name="Mol. Plant Microbe Interact.">
        <title>Genome Sequence of the Biocontrol Agent Coniothyrium minitans strain Conio (IMI 134523).</title>
        <authorList>
            <person name="Patel D."/>
            <person name="Shittu T.A."/>
            <person name="Baroncelli R."/>
            <person name="Muthumeenakshi S."/>
            <person name="Osborne T.H."/>
            <person name="Janganan T.K."/>
            <person name="Sreenivasaprasad S."/>
        </authorList>
    </citation>
    <scope>NUCLEOTIDE SEQUENCE</scope>
    <source>
        <strain evidence="1">Conio</strain>
    </source>
</reference>
<proteinExistence type="predicted"/>
<evidence type="ECO:0000313" key="1">
    <source>
        <dbReference type="EMBL" id="KAF9735272.1"/>
    </source>
</evidence>
<keyword evidence="2" id="KW-1185">Reference proteome</keyword>
<dbReference type="EMBL" id="WJXW01000006">
    <property type="protein sequence ID" value="KAF9735272.1"/>
    <property type="molecule type" value="Genomic_DNA"/>
</dbReference>
<dbReference type="Proteomes" id="UP000756921">
    <property type="component" value="Unassembled WGS sequence"/>
</dbReference>
<organism evidence="1 2">
    <name type="scientific">Paraphaeosphaeria minitans</name>
    <dbReference type="NCBI Taxonomy" id="565426"/>
    <lineage>
        <taxon>Eukaryota</taxon>
        <taxon>Fungi</taxon>
        <taxon>Dikarya</taxon>
        <taxon>Ascomycota</taxon>
        <taxon>Pezizomycotina</taxon>
        <taxon>Dothideomycetes</taxon>
        <taxon>Pleosporomycetidae</taxon>
        <taxon>Pleosporales</taxon>
        <taxon>Massarineae</taxon>
        <taxon>Didymosphaeriaceae</taxon>
        <taxon>Paraphaeosphaeria</taxon>
    </lineage>
</organism>